<comment type="caution">
    <text evidence="2">The sequence shown here is derived from an EMBL/GenBank/DDBJ whole genome shotgun (WGS) entry which is preliminary data.</text>
</comment>
<evidence type="ECO:0000313" key="3">
    <source>
        <dbReference type="Proteomes" id="UP000289775"/>
    </source>
</evidence>
<keyword evidence="1" id="KW-0812">Transmembrane</keyword>
<dbReference type="Proteomes" id="UP000289775">
    <property type="component" value="Unassembled WGS sequence"/>
</dbReference>
<feature type="transmembrane region" description="Helical" evidence="1">
    <location>
        <begin position="154"/>
        <end position="171"/>
    </location>
</feature>
<reference evidence="2 3" key="1">
    <citation type="submission" date="2014-12" db="EMBL/GenBank/DDBJ databases">
        <title>Genome sequence of Flavobacterium beibuense RSKm HC5.</title>
        <authorList>
            <person name="Kim J.F."/>
            <person name="Song J.Y."/>
            <person name="Kwak M.-J."/>
            <person name="Lee S.-W."/>
        </authorList>
    </citation>
    <scope>NUCLEOTIDE SEQUENCE [LARGE SCALE GENOMIC DNA]</scope>
    <source>
        <strain evidence="2 3">RSKm HC5</strain>
    </source>
</reference>
<keyword evidence="1" id="KW-0472">Membrane</keyword>
<gene>
    <name evidence="2" type="ORF">NU09_2913</name>
</gene>
<dbReference type="AlphaFoldDB" id="A0A444W6P8"/>
<accession>A0A444W6P8</accession>
<protein>
    <submittedName>
        <fullName evidence="2">Uncharacterized protein</fullName>
    </submittedName>
</protein>
<organism evidence="2 3">
    <name type="scientific">Flavobacterium beibuense</name>
    <dbReference type="NCBI Taxonomy" id="657326"/>
    <lineage>
        <taxon>Bacteria</taxon>
        <taxon>Pseudomonadati</taxon>
        <taxon>Bacteroidota</taxon>
        <taxon>Flavobacteriia</taxon>
        <taxon>Flavobacteriales</taxon>
        <taxon>Flavobacteriaceae</taxon>
        <taxon>Flavobacterium</taxon>
    </lineage>
</organism>
<keyword evidence="3" id="KW-1185">Reference proteome</keyword>
<name>A0A444W6P8_9FLAO</name>
<evidence type="ECO:0000256" key="1">
    <source>
        <dbReference type="SAM" id="Phobius"/>
    </source>
</evidence>
<proteinExistence type="predicted"/>
<keyword evidence="1" id="KW-1133">Transmembrane helix</keyword>
<dbReference type="RefSeq" id="WP_129751999.1">
    <property type="nucleotide sequence ID" value="NZ_JUIW01000010.1"/>
</dbReference>
<dbReference type="EMBL" id="JUIW01000010">
    <property type="protein sequence ID" value="RYJ41539.1"/>
    <property type="molecule type" value="Genomic_DNA"/>
</dbReference>
<evidence type="ECO:0000313" key="2">
    <source>
        <dbReference type="EMBL" id="RYJ41539.1"/>
    </source>
</evidence>
<sequence>MDISEFLNSSDNKFSKNEFIEIGIEKVIQTDYTPFIQIFIKNISSKTLNLRIVNCYYVTHSGIQLEASIHQSIHEVNSKSINSLISNLRVNREITVGRLESDIHANDIIILQVNINDSYYALAKKIGDIKIIDKRKVIEKKETPKEINKPKNKGLGCLIFLIIILVLTLIIF</sequence>